<protein>
    <submittedName>
        <fullName evidence="1">Uncharacterized protein</fullName>
    </submittedName>
</protein>
<accession>A0ACB0LYG2</accession>
<sequence length="82" mass="9279">MGAQMLTIPISTVASESAFSTSGRILSPHRSRLNWTTVEALMCARSWLWAAENDEYATMLNEMESDDEVELMESSFSYHLED</sequence>
<proteinExistence type="predicted"/>
<organism evidence="1 2">
    <name type="scientific">Trifolium pratense</name>
    <name type="common">Red clover</name>
    <dbReference type="NCBI Taxonomy" id="57577"/>
    <lineage>
        <taxon>Eukaryota</taxon>
        <taxon>Viridiplantae</taxon>
        <taxon>Streptophyta</taxon>
        <taxon>Embryophyta</taxon>
        <taxon>Tracheophyta</taxon>
        <taxon>Spermatophyta</taxon>
        <taxon>Magnoliopsida</taxon>
        <taxon>eudicotyledons</taxon>
        <taxon>Gunneridae</taxon>
        <taxon>Pentapetalae</taxon>
        <taxon>rosids</taxon>
        <taxon>fabids</taxon>
        <taxon>Fabales</taxon>
        <taxon>Fabaceae</taxon>
        <taxon>Papilionoideae</taxon>
        <taxon>50 kb inversion clade</taxon>
        <taxon>NPAAA clade</taxon>
        <taxon>Hologalegina</taxon>
        <taxon>IRL clade</taxon>
        <taxon>Trifolieae</taxon>
        <taxon>Trifolium</taxon>
    </lineage>
</organism>
<name>A0ACB0LYG2_TRIPR</name>
<gene>
    <name evidence="1" type="ORF">MILVUS5_LOCUS35833</name>
</gene>
<comment type="caution">
    <text evidence="1">The sequence shown here is derived from an EMBL/GenBank/DDBJ whole genome shotgun (WGS) entry which is preliminary data.</text>
</comment>
<keyword evidence="2" id="KW-1185">Reference proteome</keyword>
<dbReference type="Proteomes" id="UP001177021">
    <property type="component" value="Unassembled WGS sequence"/>
</dbReference>
<evidence type="ECO:0000313" key="1">
    <source>
        <dbReference type="EMBL" id="CAJ2672152.1"/>
    </source>
</evidence>
<reference evidence="1" key="1">
    <citation type="submission" date="2023-10" db="EMBL/GenBank/DDBJ databases">
        <authorList>
            <person name="Rodriguez Cubillos JULIANA M."/>
            <person name="De Vega J."/>
        </authorList>
    </citation>
    <scope>NUCLEOTIDE SEQUENCE</scope>
</reference>
<evidence type="ECO:0000313" key="2">
    <source>
        <dbReference type="Proteomes" id="UP001177021"/>
    </source>
</evidence>
<dbReference type="EMBL" id="CASHSV030000615">
    <property type="protein sequence ID" value="CAJ2672152.1"/>
    <property type="molecule type" value="Genomic_DNA"/>
</dbReference>